<dbReference type="HOGENOM" id="CLU_163906_0_0_6"/>
<accession>A0A068QYA9</accession>
<name>A0A068QYA9_9GAMM</name>
<dbReference type="EMBL" id="FO704551">
    <property type="protein sequence ID" value="CDG19948.1"/>
    <property type="molecule type" value="Genomic_DNA"/>
</dbReference>
<organism evidence="1 2">
    <name type="scientific">Xenorhabdus poinarii G6</name>
    <dbReference type="NCBI Taxonomy" id="1354304"/>
    <lineage>
        <taxon>Bacteria</taxon>
        <taxon>Pseudomonadati</taxon>
        <taxon>Pseudomonadota</taxon>
        <taxon>Gammaproteobacteria</taxon>
        <taxon>Enterobacterales</taxon>
        <taxon>Morganellaceae</taxon>
        <taxon>Xenorhabdus</taxon>
    </lineage>
</organism>
<evidence type="ECO:0000313" key="1">
    <source>
        <dbReference type="EMBL" id="CDG19948.1"/>
    </source>
</evidence>
<dbReference type="KEGG" id="xpo:XPG1_0293"/>
<dbReference type="STRING" id="1354304.XPG1_0293"/>
<proteinExistence type="predicted"/>
<gene>
    <name evidence="1" type="ORF">XPG1_0293</name>
</gene>
<keyword evidence="2" id="KW-1185">Reference proteome</keyword>
<dbReference type="Proteomes" id="UP000032735">
    <property type="component" value="Chromosome"/>
</dbReference>
<reference evidence="1 2" key="1">
    <citation type="submission" date="2013-07" db="EMBL/GenBank/DDBJ databases">
        <authorList>
            <person name="Genoscope - CEA"/>
        </authorList>
    </citation>
    <scope>NUCLEOTIDE SEQUENCE [LARGE SCALE GENOMIC DNA]</scope>
    <source>
        <strain evidence="1 2">G6</strain>
    </source>
</reference>
<evidence type="ECO:0000313" key="2">
    <source>
        <dbReference type="Proteomes" id="UP000032735"/>
    </source>
</evidence>
<protein>
    <submittedName>
        <fullName evidence="1">Putative excisionase</fullName>
    </submittedName>
</protein>
<dbReference type="AlphaFoldDB" id="A0A068QYA9"/>
<sequence length="133" mass="14736">MRLIADNDRIESVTLSRKQAAAFIGIDEDTLSLWCKIGKIAYTKKNPTKPKSPYLFTRSACIAAINNPIQTVPVSAVDTTEKGDKQCQSSVEEIRGMGTTRRLAAKELRSLLGQRTKSKLRSCTTEERLNYGA</sequence>